<dbReference type="InterPro" id="IPR056924">
    <property type="entry name" value="SH3_Tf2-1"/>
</dbReference>
<evidence type="ECO:0000313" key="2">
    <source>
        <dbReference type="EMBL" id="KAJ0969312.1"/>
    </source>
</evidence>
<feature type="domain" description="Tf2-1-like SH3-like" evidence="1">
    <location>
        <begin position="39"/>
        <end position="100"/>
    </location>
</feature>
<name>A0A9D5CB06_9LILI</name>
<reference evidence="2" key="1">
    <citation type="submission" date="2021-03" db="EMBL/GenBank/DDBJ databases">
        <authorList>
            <person name="Li Z."/>
            <person name="Yang C."/>
        </authorList>
    </citation>
    <scope>NUCLEOTIDE SEQUENCE</scope>
    <source>
        <strain evidence="2">Dzin_1.0</strain>
        <tissue evidence="2">Leaf</tissue>
    </source>
</reference>
<dbReference type="OrthoDB" id="693229at2759"/>
<protein>
    <recommendedName>
        <fullName evidence="1">Tf2-1-like SH3-like domain-containing protein</fullName>
    </recommendedName>
</protein>
<keyword evidence="3" id="KW-1185">Reference proteome</keyword>
<dbReference type="EMBL" id="JAGGNH010000006">
    <property type="protein sequence ID" value="KAJ0969312.1"/>
    <property type="molecule type" value="Genomic_DNA"/>
</dbReference>
<dbReference type="AlphaFoldDB" id="A0A9D5CB06"/>
<sequence length="174" mass="20160">MAEHLRVIHEQVKLAIQESNTKYKMNADKRRRQVLFDEGDLVWVVLTRDRFPVGEYNKLKEGKIRPCEVLQKINDNAYRLCLPSHLKTSDIFNVKHLSPCFVESTDMNSRVSSFQPGEADAREPESDDAELSDCTKRALAYHNLANRRKVGRFARSTPIRKAYLDAYVESIRFS</sequence>
<organism evidence="2 3">
    <name type="scientific">Dioscorea zingiberensis</name>
    <dbReference type="NCBI Taxonomy" id="325984"/>
    <lineage>
        <taxon>Eukaryota</taxon>
        <taxon>Viridiplantae</taxon>
        <taxon>Streptophyta</taxon>
        <taxon>Embryophyta</taxon>
        <taxon>Tracheophyta</taxon>
        <taxon>Spermatophyta</taxon>
        <taxon>Magnoliopsida</taxon>
        <taxon>Liliopsida</taxon>
        <taxon>Dioscoreales</taxon>
        <taxon>Dioscoreaceae</taxon>
        <taxon>Dioscorea</taxon>
    </lineage>
</organism>
<evidence type="ECO:0000313" key="3">
    <source>
        <dbReference type="Proteomes" id="UP001085076"/>
    </source>
</evidence>
<dbReference type="Proteomes" id="UP001085076">
    <property type="component" value="Miscellaneous, Linkage group lg06"/>
</dbReference>
<dbReference type="Pfam" id="PF24626">
    <property type="entry name" value="SH3_Tf2-1"/>
    <property type="match status" value="1"/>
</dbReference>
<evidence type="ECO:0000259" key="1">
    <source>
        <dbReference type="Pfam" id="PF24626"/>
    </source>
</evidence>
<proteinExistence type="predicted"/>
<gene>
    <name evidence="2" type="ORF">J5N97_022189</name>
</gene>
<accession>A0A9D5CB06</accession>
<reference evidence="2" key="2">
    <citation type="journal article" date="2022" name="Hortic Res">
        <title>The genome of Dioscorea zingiberensis sheds light on the biosynthesis, origin and evolution of the medicinally important diosgenin saponins.</title>
        <authorList>
            <person name="Li Y."/>
            <person name="Tan C."/>
            <person name="Li Z."/>
            <person name="Guo J."/>
            <person name="Li S."/>
            <person name="Chen X."/>
            <person name="Wang C."/>
            <person name="Dai X."/>
            <person name="Yang H."/>
            <person name="Song W."/>
            <person name="Hou L."/>
            <person name="Xu J."/>
            <person name="Tong Z."/>
            <person name="Xu A."/>
            <person name="Yuan X."/>
            <person name="Wang W."/>
            <person name="Yang Q."/>
            <person name="Chen L."/>
            <person name="Sun Z."/>
            <person name="Wang K."/>
            <person name="Pan B."/>
            <person name="Chen J."/>
            <person name="Bao Y."/>
            <person name="Liu F."/>
            <person name="Qi X."/>
            <person name="Gang D.R."/>
            <person name="Wen J."/>
            <person name="Li J."/>
        </authorList>
    </citation>
    <scope>NUCLEOTIDE SEQUENCE</scope>
    <source>
        <strain evidence="2">Dzin_1.0</strain>
    </source>
</reference>
<comment type="caution">
    <text evidence="2">The sequence shown here is derived from an EMBL/GenBank/DDBJ whole genome shotgun (WGS) entry which is preliminary data.</text>
</comment>